<feature type="disulfide bond" evidence="8">
    <location>
        <begin position="411"/>
        <end position="423"/>
    </location>
</feature>
<evidence type="ECO:0000256" key="3">
    <source>
        <dbReference type="ARBA" id="ARBA00022692"/>
    </source>
</evidence>
<dbReference type="PROSITE" id="PS50024">
    <property type="entry name" value="SEA"/>
    <property type="match status" value="1"/>
</dbReference>
<evidence type="ECO:0000313" key="13">
    <source>
        <dbReference type="Proteomes" id="UP001642520"/>
    </source>
</evidence>
<feature type="disulfide bond" evidence="8">
    <location>
        <begin position="418"/>
        <end position="436"/>
    </location>
</feature>
<dbReference type="InterPro" id="IPR050685">
    <property type="entry name" value="LDLR"/>
</dbReference>
<organism evidence="12 13">
    <name type="scientific">Xylocopa violacea</name>
    <name type="common">Violet carpenter bee</name>
    <name type="synonym">Apis violacea</name>
    <dbReference type="NCBI Taxonomy" id="135666"/>
    <lineage>
        <taxon>Eukaryota</taxon>
        <taxon>Metazoa</taxon>
        <taxon>Ecdysozoa</taxon>
        <taxon>Arthropoda</taxon>
        <taxon>Hexapoda</taxon>
        <taxon>Insecta</taxon>
        <taxon>Pterygota</taxon>
        <taxon>Neoptera</taxon>
        <taxon>Endopterygota</taxon>
        <taxon>Hymenoptera</taxon>
        <taxon>Apocrita</taxon>
        <taxon>Aculeata</taxon>
        <taxon>Apoidea</taxon>
        <taxon>Anthophila</taxon>
        <taxon>Apidae</taxon>
        <taxon>Xylocopa</taxon>
        <taxon>Xylocopa</taxon>
    </lineage>
</organism>
<feature type="disulfide bond" evidence="8">
    <location>
        <begin position="430"/>
        <end position="445"/>
    </location>
</feature>
<dbReference type="InterPro" id="IPR036364">
    <property type="entry name" value="SEA_dom_sf"/>
</dbReference>
<dbReference type="InterPro" id="IPR023415">
    <property type="entry name" value="LDLR_class-A_CS"/>
</dbReference>
<feature type="region of interest" description="Disordered" evidence="9">
    <location>
        <begin position="335"/>
        <end position="358"/>
    </location>
</feature>
<evidence type="ECO:0000256" key="9">
    <source>
        <dbReference type="SAM" id="MobiDB-lite"/>
    </source>
</evidence>
<proteinExistence type="predicted"/>
<evidence type="ECO:0000256" key="7">
    <source>
        <dbReference type="ARBA" id="ARBA00023157"/>
    </source>
</evidence>
<dbReference type="Pfam" id="PF00057">
    <property type="entry name" value="Ldl_recept_a"/>
    <property type="match status" value="2"/>
</dbReference>
<dbReference type="EMBL" id="CAXAJV020001292">
    <property type="protein sequence ID" value="CAL7942484.1"/>
    <property type="molecule type" value="Genomic_DNA"/>
</dbReference>
<keyword evidence="10" id="KW-0732">Signal</keyword>
<evidence type="ECO:0000256" key="8">
    <source>
        <dbReference type="PROSITE-ProRule" id="PRU00124"/>
    </source>
</evidence>
<gene>
    <name evidence="12" type="ORF">XYLVIOL_LOCUS5570</name>
</gene>
<dbReference type="InterPro" id="IPR000082">
    <property type="entry name" value="SEA_dom"/>
</dbReference>
<feature type="disulfide bond" evidence="8">
    <location>
        <begin position="324"/>
        <end position="339"/>
    </location>
</feature>
<evidence type="ECO:0000256" key="4">
    <source>
        <dbReference type="ARBA" id="ARBA00022737"/>
    </source>
</evidence>
<evidence type="ECO:0000256" key="10">
    <source>
        <dbReference type="SAM" id="SignalP"/>
    </source>
</evidence>
<evidence type="ECO:0000313" key="12">
    <source>
        <dbReference type="EMBL" id="CAL7942484.1"/>
    </source>
</evidence>
<feature type="disulfide bond" evidence="8">
    <location>
        <begin position="312"/>
        <end position="330"/>
    </location>
</feature>
<dbReference type="CDD" id="cd00112">
    <property type="entry name" value="LDLa"/>
    <property type="match status" value="3"/>
</dbReference>
<dbReference type="Gene3D" id="4.10.400.10">
    <property type="entry name" value="Low-density Lipoprotein Receptor"/>
    <property type="match status" value="3"/>
</dbReference>
<feature type="compositionally biased region" description="Basic and acidic residues" evidence="9">
    <location>
        <begin position="136"/>
        <end position="149"/>
    </location>
</feature>
<feature type="domain" description="SEA" evidence="11">
    <location>
        <begin position="183"/>
        <end position="297"/>
    </location>
</feature>
<name>A0ABP1NN92_XYLVO</name>
<comment type="caution">
    <text evidence="8">Lacks conserved residue(s) required for the propagation of feature annotation.</text>
</comment>
<accession>A0ABP1NN92</accession>
<feature type="chain" id="PRO_5045787923" description="SEA domain-containing protein" evidence="10">
    <location>
        <begin position="28"/>
        <end position="497"/>
    </location>
</feature>
<comment type="subcellular location">
    <subcellularLocation>
        <location evidence="2">Endomembrane system</location>
    </subcellularLocation>
    <subcellularLocation>
        <location evidence="1">Membrane</location>
        <topology evidence="1">Single-pass membrane protein</topology>
    </subcellularLocation>
</comment>
<evidence type="ECO:0000256" key="5">
    <source>
        <dbReference type="ARBA" id="ARBA00022989"/>
    </source>
</evidence>
<dbReference type="InterPro" id="IPR002172">
    <property type="entry name" value="LDrepeatLR_classA_rpt"/>
</dbReference>
<dbReference type="SMART" id="SM00192">
    <property type="entry name" value="LDLa"/>
    <property type="match status" value="3"/>
</dbReference>
<reference evidence="12 13" key="1">
    <citation type="submission" date="2024-08" db="EMBL/GenBank/DDBJ databases">
        <authorList>
            <person name="Will J Nash"/>
            <person name="Angela Man"/>
            <person name="Seanna McTaggart"/>
            <person name="Kendall Baker"/>
            <person name="Tom Barker"/>
            <person name="Leah Catchpole"/>
            <person name="Alex Durrant"/>
            <person name="Karim Gharbi"/>
            <person name="Naomi Irish"/>
            <person name="Gemy Kaithakottil"/>
            <person name="Debby Ku"/>
            <person name="Aaliyah Providence"/>
            <person name="Felix Shaw"/>
            <person name="David Swarbreck"/>
            <person name="Chris Watkins"/>
            <person name="Ann M. McCartney"/>
            <person name="Giulio Formenti"/>
            <person name="Alice Mouton"/>
            <person name="Noel Vella"/>
            <person name="Bjorn M von Reumont"/>
            <person name="Adriana Vella"/>
            <person name="Wilfried Haerty"/>
        </authorList>
    </citation>
    <scope>NUCLEOTIDE SEQUENCE [LARGE SCALE GENOMIC DNA]</scope>
</reference>
<comment type="caution">
    <text evidence="12">The sequence shown here is derived from an EMBL/GenBank/DDBJ whole genome shotgun (WGS) entry which is preliminary data.</text>
</comment>
<dbReference type="PROSITE" id="PS50068">
    <property type="entry name" value="LDLRA_2"/>
    <property type="match status" value="3"/>
</dbReference>
<evidence type="ECO:0000259" key="11">
    <source>
        <dbReference type="PROSITE" id="PS50024"/>
    </source>
</evidence>
<keyword evidence="3" id="KW-0812">Transmembrane</keyword>
<keyword evidence="7 8" id="KW-1015">Disulfide bond</keyword>
<dbReference type="PRINTS" id="PR00261">
    <property type="entry name" value="LDLRECEPTOR"/>
</dbReference>
<feature type="compositionally biased region" description="Low complexity" evidence="9">
    <location>
        <begin position="69"/>
        <end position="81"/>
    </location>
</feature>
<dbReference type="SUPFAM" id="SSF57424">
    <property type="entry name" value="LDL receptor-like module"/>
    <property type="match status" value="2"/>
</dbReference>
<evidence type="ECO:0000256" key="2">
    <source>
        <dbReference type="ARBA" id="ARBA00004308"/>
    </source>
</evidence>
<feature type="signal peptide" evidence="10">
    <location>
        <begin position="1"/>
        <end position="27"/>
    </location>
</feature>
<dbReference type="Proteomes" id="UP001642520">
    <property type="component" value="Unassembled WGS sequence"/>
</dbReference>
<keyword evidence="6" id="KW-0472">Membrane</keyword>
<evidence type="ECO:0000256" key="1">
    <source>
        <dbReference type="ARBA" id="ARBA00004167"/>
    </source>
</evidence>
<dbReference type="PROSITE" id="PS01209">
    <property type="entry name" value="LDLRA_1"/>
    <property type="match status" value="2"/>
</dbReference>
<protein>
    <recommendedName>
        <fullName evidence="11">SEA domain-containing protein</fullName>
    </recommendedName>
</protein>
<keyword evidence="5" id="KW-1133">Transmembrane helix</keyword>
<dbReference type="Gene3D" id="3.30.70.960">
    <property type="entry name" value="SEA domain"/>
    <property type="match status" value="1"/>
</dbReference>
<feature type="region of interest" description="Disordered" evidence="9">
    <location>
        <begin position="69"/>
        <end position="173"/>
    </location>
</feature>
<dbReference type="SUPFAM" id="SSF82671">
    <property type="entry name" value="SEA domain"/>
    <property type="match status" value="1"/>
</dbReference>
<feature type="compositionally biased region" description="Acidic residues" evidence="9">
    <location>
        <begin position="82"/>
        <end position="94"/>
    </location>
</feature>
<dbReference type="InterPro" id="IPR036055">
    <property type="entry name" value="LDL_receptor-like_sf"/>
</dbReference>
<sequence length="497" mass="55377">MRGSTSLRRCLLVLLLLFIAAAAPTGASENDDLVFDQDGKQFSGVTAQIETRQQEPLFHRIKRGFFDFLSPSTSTTTTEAPAELEEDDAEDELENAPPLESNGDAEARVSNGDESANLERPARESGEEYDDVEELNSIRHAAEGRRESVDYGNNDDEDLAGSGEIEGSAIDPDVKVPHHTPFLGETRFFSVTMTVGEPYRREYEDRSSREYKYLSDNLTEAIVNLLNQQIPDERHQATVVKISPTSDDFMSQVTLKIGSTYADESVVKNEIEEQLQLHSLGNIQVRPDGFSFRIFQADVEEQQCDESTELRCKNGACVPLKGRCDGIEQCKDGSDELDCPGETEQPSPPQEFDSNEDYDGTTIRYPSKKCRADDEVRCSDGSRSICSVQQCDGNKDCDDGGDEVDCPHPGCSPGEFACDVSRCILETHKCNFKKDCDDGSDEHDCDYPGDEDDSITCYIWKPASINTLLVQFYEGYPNKSYEQLYQDARDYGQVALP</sequence>
<evidence type="ECO:0000256" key="6">
    <source>
        <dbReference type="ARBA" id="ARBA00023136"/>
    </source>
</evidence>
<keyword evidence="13" id="KW-1185">Reference proteome</keyword>
<dbReference type="PANTHER" id="PTHR24270">
    <property type="entry name" value="LOW-DENSITY LIPOPROTEIN RECEPTOR-RELATED"/>
    <property type="match status" value="1"/>
</dbReference>
<keyword evidence="4" id="KW-0677">Repeat</keyword>
<feature type="disulfide bond" evidence="8">
    <location>
        <begin position="391"/>
        <end position="406"/>
    </location>
</feature>